<proteinExistence type="predicted"/>
<dbReference type="AlphaFoldDB" id="A0A2R8B594"/>
<dbReference type="EMBL" id="OMOQ01000001">
    <property type="protein sequence ID" value="SPH17779.1"/>
    <property type="molecule type" value="Genomic_DNA"/>
</dbReference>
<organism evidence="1 2">
    <name type="scientific">Albidovulum aquaemixtae</name>
    <dbReference type="NCBI Taxonomy" id="1542388"/>
    <lineage>
        <taxon>Bacteria</taxon>
        <taxon>Pseudomonadati</taxon>
        <taxon>Pseudomonadota</taxon>
        <taxon>Alphaproteobacteria</taxon>
        <taxon>Rhodobacterales</taxon>
        <taxon>Paracoccaceae</taxon>
        <taxon>Albidovulum</taxon>
    </lineage>
</organism>
<name>A0A2R8B594_9RHOB</name>
<evidence type="ECO:0000313" key="2">
    <source>
        <dbReference type="Proteomes" id="UP000244924"/>
    </source>
</evidence>
<accession>A0A2R8B594</accession>
<protein>
    <submittedName>
        <fullName evidence="1">Uncharacterized protein</fullName>
    </submittedName>
</protein>
<dbReference type="Proteomes" id="UP000244924">
    <property type="component" value="Unassembled WGS sequence"/>
</dbReference>
<gene>
    <name evidence="1" type="ORF">DEA8626_01306</name>
</gene>
<reference evidence="1 2" key="1">
    <citation type="submission" date="2018-03" db="EMBL/GenBank/DDBJ databases">
        <authorList>
            <person name="Keele B.F."/>
        </authorList>
    </citation>
    <scope>NUCLEOTIDE SEQUENCE [LARGE SCALE GENOMIC DNA]</scope>
    <source>
        <strain evidence="1 2">CECT 8626</strain>
    </source>
</reference>
<sequence length="59" mass="6777">MNLTQLLRMARWARHPPSRRRVIIVSVAVALCLTLAGAEWLGLFPEHWGIDPGRRSFRP</sequence>
<keyword evidence="2" id="KW-1185">Reference proteome</keyword>
<evidence type="ECO:0000313" key="1">
    <source>
        <dbReference type="EMBL" id="SPH17779.1"/>
    </source>
</evidence>
<dbReference type="RefSeq" id="WP_108852183.1">
    <property type="nucleotide sequence ID" value="NZ_OMOQ01000001.1"/>
</dbReference>